<dbReference type="InterPro" id="IPR016024">
    <property type="entry name" value="ARM-type_fold"/>
</dbReference>
<accession>A0A3S5FBN6</accession>
<protein>
    <recommendedName>
        <fullName evidence="3">CLASP N-terminal domain-containing protein</fullName>
    </recommendedName>
</protein>
<dbReference type="SUPFAM" id="SSF48371">
    <property type="entry name" value="ARM repeat"/>
    <property type="match status" value="1"/>
</dbReference>
<dbReference type="AlphaFoldDB" id="A0A3S5FBN6"/>
<dbReference type="Proteomes" id="UP000784294">
    <property type="component" value="Unassembled WGS sequence"/>
</dbReference>
<proteinExistence type="predicted"/>
<keyword evidence="2" id="KW-1185">Reference proteome</keyword>
<evidence type="ECO:0000313" key="2">
    <source>
        <dbReference type="Proteomes" id="UP000784294"/>
    </source>
</evidence>
<name>A0A3S5FBN6_9PLAT</name>
<dbReference type="EMBL" id="CAAALY010001518">
    <property type="protein sequence ID" value="VEL07337.1"/>
    <property type="molecule type" value="Genomic_DNA"/>
</dbReference>
<gene>
    <name evidence="1" type="ORF">PXEA_LOCUS777</name>
</gene>
<dbReference type="InterPro" id="IPR011989">
    <property type="entry name" value="ARM-like"/>
</dbReference>
<organism evidence="1 2">
    <name type="scientific">Protopolystoma xenopodis</name>
    <dbReference type="NCBI Taxonomy" id="117903"/>
    <lineage>
        <taxon>Eukaryota</taxon>
        <taxon>Metazoa</taxon>
        <taxon>Spiralia</taxon>
        <taxon>Lophotrochozoa</taxon>
        <taxon>Platyhelminthes</taxon>
        <taxon>Monogenea</taxon>
        <taxon>Polyopisthocotylea</taxon>
        <taxon>Polystomatidea</taxon>
        <taxon>Polystomatidae</taxon>
        <taxon>Protopolystoma</taxon>
    </lineage>
</organism>
<evidence type="ECO:0000313" key="1">
    <source>
        <dbReference type="EMBL" id="VEL07337.1"/>
    </source>
</evidence>
<dbReference type="Gene3D" id="1.25.10.10">
    <property type="entry name" value="Leucine-rich Repeat Variant"/>
    <property type="match status" value="1"/>
</dbReference>
<evidence type="ECO:0008006" key="3">
    <source>
        <dbReference type="Google" id="ProtNLM"/>
    </source>
</evidence>
<sequence>MDTLQLFIKEYHSVLHDWLYVLMIRLLNRQGHEVLASHQKAIQETLAVVRSHFPHVLQFNTCCRYVSDNTQTPDFRVKSCLLEHMKDLLLMMGPDTIYNSNPETVMAVSRIISWSTEPKSAEVRRMASRVVIKLFDLNPSNFFQLIQNIPRHFQDRAQDILKTYQNTTSGSGGRGINLMMDARNKNSSFSQL</sequence>
<dbReference type="OrthoDB" id="46159at2759"/>
<comment type="caution">
    <text evidence="1">The sequence shown here is derived from an EMBL/GenBank/DDBJ whole genome shotgun (WGS) entry which is preliminary data.</text>
</comment>
<reference evidence="1" key="1">
    <citation type="submission" date="2018-11" db="EMBL/GenBank/DDBJ databases">
        <authorList>
            <consortium name="Pathogen Informatics"/>
        </authorList>
    </citation>
    <scope>NUCLEOTIDE SEQUENCE</scope>
</reference>